<keyword evidence="6" id="KW-1185">Reference proteome</keyword>
<evidence type="ECO:0000256" key="2">
    <source>
        <dbReference type="ARBA" id="ARBA00022679"/>
    </source>
</evidence>
<feature type="compositionally biased region" description="Gly residues" evidence="3">
    <location>
        <begin position="487"/>
        <end position="496"/>
    </location>
</feature>
<dbReference type="Proteomes" id="UP000008141">
    <property type="component" value="Unassembled WGS sequence"/>
</dbReference>
<evidence type="ECO:0000313" key="5">
    <source>
        <dbReference type="EMBL" id="EFN59741.1"/>
    </source>
</evidence>
<feature type="compositionally biased region" description="Basic and acidic residues" evidence="3">
    <location>
        <begin position="528"/>
        <end position="547"/>
    </location>
</feature>
<name>E1Z2W9_CHLVA</name>
<dbReference type="eggNOG" id="KOG2458">
    <property type="taxonomic scope" value="Eukaryota"/>
</dbReference>
<evidence type="ECO:0000313" key="6">
    <source>
        <dbReference type="Proteomes" id="UP000008141"/>
    </source>
</evidence>
<organism evidence="6">
    <name type="scientific">Chlorella variabilis</name>
    <name type="common">Green alga</name>
    <dbReference type="NCBI Taxonomy" id="554065"/>
    <lineage>
        <taxon>Eukaryota</taxon>
        <taxon>Viridiplantae</taxon>
        <taxon>Chlorophyta</taxon>
        <taxon>core chlorophytes</taxon>
        <taxon>Trebouxiophyceae</taxon>
        <taxon>Chlorellales</taxon>
        <taxon>Chlorellaceae</taxon>
        <taxon>Chlorella clade</taxon>
        <taxon>Chlorella</taxon>
    </lineage>
</organism>
<evidence type="ECO:0000256" key="1">
    <source>
        <dbReference type="ARBA" id="ARBA00010118"/>
    </source>
</evidence>
<feature type="region of interest" description="Disordered" evidence="3">
    <location>
        <begin position="487"/>
        <end position="622"/>
    </location>
</feature>
<feature type="compositionally biased region" description="Basic and acidic residues" evidence="3">
    <location>
        <begin position="563"/>
        <end position="580"/>
    </location>
</feature>
<keyword evidence="2" id="KW-0808">Transferase</keyword>
<dbReference type="InterPro" id="IPR051091">
    <property type="entry name" value="O-Glucosyltr/Glycosyltrsf_90"/>
</dbReference>
<dbReference type="AlphaFoldDB" id="E1Z2W9"/>
<accession>E1Z2W9</accession>
<dbReference type="OrthoDB" id="512904at2759"/>
<dbReference type="KEGG" id="cvr:CHLNCDRAFT_133347"/>
<dbReference type="PANTHER" id="PTHR12203:SF35">
    <property type="entry name" value="PROTEIN O-GLUCOSYLTRANSFERASE 1"/>
    <property type="match status" value="1"/>
</dbReference>
<reference evidence="5 6" key="1">
    <citation type="journal article" date="2010" name="Plant Cell">
        <title>The Chlorella variabilis NC64A genome reveals adaptation to photosymbiosis, coevolution with viruses, and cryptic sex.</title>
        <authorList>
            <person name="Blanc G."/>
            <person name="Duncan G."/>
            <person name="Agarkova I."/>
            <person name="Borodovsky M."/>
            <person name="Gurnon J."/>
            <person name="Kuo A."/>
            <person name="Lindquist E."/>
            <person name="Lucas S."/>
            <person name="Pangilinan J."/>
            <person name="Polle J."/>
            <person name="Salamov A."/>
            <person name="Terry A."/>
            <person name="Yamada T."/>
            <person name="Dunigan D.D."/>
            <person name="Grigoriev I.V."/>
            <person name="Claverie J.M."/>
            <person name="Van Etten J.L."/>
        </authorList>
    </citation>
    <scope>NUCLEOTIDE SEQUENCE [LARGE SCALE GENOMIC DNA]</scope>
    <source>
        <strain evidence="5 6">NC64A</strain>
    </source>
</reference>
<sequence length="622" mass="66263">MARLKSLGAHGGSRLAVLTLVLVLVGTAAGLLALGGFASVTASVAAATATSASSATAVNCPTCPACDKANGSVPAQADRPLPEPPQDAPEEPGDEAKVAAAARGADPAAAAAHPSGVPLLCGGPGAVPLVADALAASTEALYPNAAAAFRPWDKGFTQEDLEATAEYMGADKLRADIHMVVEVRDKQLIFPRQQDVCPGCNQAVFHVKKGVDKGLAAGVLRIPEGVPLLLNVMDQSGGASSCAAPVFSIFKDYRDLDVLMPHFKPAGLDPHFVPWEQKQPKAFFRREEEARRPGTPPRPSGSPICSWVPLNGTAVAASKNCSRWAIAQLSWDHPDLLNITLTENVTQYGGPMFVPGPHVSHEEQAWYRYLVSADGSTAAWRLATVLMKNSLVIKQASPRVEYYYHAIHPCVHYMHYWVTSETDLVDIVRALNASPQNQLTAQRISANGQAFAAAHLTEEAQWKYWQALIDRYLQLFRGPIGGAGNGTVAGAPGGGEAAATGAAEASGKGEEEQQPEAEQPAEGEEQQPEAKKAAEGEQQQAEEKQPAEGEEQQPEAEQPAEGGEQREPEQPAQDGEKEQAQQEGEQQEGEGGTPKEEQQAAENKPARRLRRLLLSHQQRLHD</sequence>
<dbReference type="GeneID" id="17359343"/>
<dbReference type="RefSeq" id="XP_005851843.1">
    <property type="nucleotide sequence ID" value="XM_005851781.1"/>
</dbReference>
<feature type="compositionally biased region" description="Acidic residues" evidence="3">
    <location>
        <begin position="512"/>
        <end position="527"/>
    </location>
</feature>
<dbReference type="InParanoid" id="E1Z2W9"/>
<dbReference type="Pfam" id="PF05686">
    <property type="entry name" value="Glyco_transf_90"/>
    <property type="match status" value="1"/>
</dbReference>
<dbReference type="GO" id="GO:0016740">
    <property type="term" value="F:transferase activity"/>
    <property type="evidence" value="ECO:0007669"/>
    <property type="project" value="UniProtKB-KW"/>
</dbReference>
<gene>
    <name evidence="5" type="ORF">CHLNCDRAFT_133347</name>
</gene>
<dbReference type="InterPro" id="IPR006598">
    <property type="entry name" value="CAP10"/>
</dbReference>
<feature type="region of interest" description="Disordered" evidence="3">
    <location>
        <begin position="71"/>
        <end position="102"/>
    </location>
</feature>
<feature type="domain" description="Glycosyl transferase CAP10" evidence="4">
    <location>
        <begin position="225"/>
        <end position="477"/>
    </location>
</feature>
<evidence type="ECO:0000256" key="3">
    <source>
        <dbReference type="SAM" id="MobiDB-lite"/>
    </source>
</evidence>
<evidence type="ECO:0000259" key="4">
    <source>
        <dbReference type="SMART" id="SM00672"/>
    </source>
</evidence>
<feature type="compositionally biased region" description="Low complexity" evidence="3">
    <location>
        <begin position="497"/>
        <end position="506"/>
    </location>
</feature>
<comment type="similarity">
    <text evidence="1">Belongs to the glycosyltransferase 90 family.</text>
</comment>
<proteinExistence type="inferred from homology"/>
<dbReference type="PANTHER" id="PTHR12203">
    <property type="entry name" value="KDEL LYS-ASP-GLU-LEU CONTAINING - RELATED"/>
    <property type="match status" value="1"/>
</dbReference>
<protein>
    <recommendedName>
        <fullName evidence="4">Glycosyl transferase CAP10 domain-containing protein</fullName>
    </recommendedName>
</protein>
<dbReference type="EMBL" id="GL433835">
    <property type="protein sequence ID" value="EFN59741.1"/>
    <property type="molecule type" value="Genomic_DNA"/>
</dbReference>
<dbReference type="SMART" id="SM00672">
    <property type="entry name" value="CAP10"/>
    <property type="match status" value="1"/>
</dbReference>